<evidence type="ECO:0000256" key="10">
    <source>
        <dbReference type="ARBA" id="ARBA00022679"/>
    </source>
</evidence>
<accession>A0A2P5CM60</accession>
<dbReference type="InterPro" id="IPR032675">
    <property type="entry name" value="LRR_dom_sf"/>
</dbReference>
<reference evidence="25" key="1">
    <citation type="submission" date="2016-06" db="EMBL/GenBank/DDBJ databases">
        <title>Parallel loss of symbiosis genes in relatives of nitrogen-fixing non-legume Parasponia.</title>
        <authorList>
            <person name="Van Velzen R."/>
            <person name="Holmer R."/>
            <person name="Bu F."/>
            <person name="Rutten L."/>
            <person name="Van Zeijl A."/>
            <person name="Liu W."/>
            <person name="Santuari L."/>
            <person name="Cao Q."/>
            <person name="Sharma T."/>
            <person name="Shen D."/>
            <person name="Roswanjaya Y."/>
            <person name="Wardhani T."/>
            <person name="Kalhor M.S."/>
            <person name="Jansen J."/>
            <person name="Van den Hoogen J."/>
            <person name="Gungor B."/>
            <person name="Hartog M."/>
            <person name="Hontelez J."/>
            <person name="Verver J."/>
            <person name="Yang W.-C."/>
            <person name="Schijlen E."/>
            <person name="Repin R."/>
            <person name="Schilthuizen M."/>
            <person name="Schranz E."/>
            <person name="Heidstra R."/>
            <person name="Miyata K."/>
            <person name="Fedorova E."/>
            <person name="Kohlen W."/>
            <person name="Bisseling T."/>
            <person name="Smit S."/>
            <person name="Geurts R."/>
        </authorList>
    </citation>
    <scope>NUCLEOTIDE SEQUENCE [LARGE SCALE GENOMIC DNA]</scope>
    <source>
        <strain evidence="25">cv. WU1-14</strain>
    </source>
</reference>
<keyword evidence="14" id="KW-0547">Nucleotide-binding</keyword>
<dbReference type="FunFam" id="3.80.10.10:FF:000095">
    <property type="entry name" value="LRR receptor-like serine/threonine-protein kinase GSO1"/>
    <property type="match status" value="1"/>
</dbReference>
<evidence type="ECO:0000256" key="9">
    <source>
        <dbReference type="ARBA" id="ARBA00022614"/>
    </source>
</evidence>
<evidence type="ECO:0000256" key="1">
    <source>
        <dbReference type="ARBA" id="ARBA00004162"/>
    </source>
</evidence>
<evidence type="ECO:0000256" key="21">
    <source>
        <dbReference type="ARBA" id="ARBA00047899"/>
    </source>
</evidence>
<evidence type="ECO:0000256" key="3">
    <source>
        <dbReference type="ARBA" id="ARBA00008684"/>
    </source>
</evidence>
<dbReference type="Gene3D" id="1.10.510.10">
    <property type="entry name" value="Transferase(Phosphotransferase) domain 1"/>
    <property type="match status" value="1"/>
</dbReference>
<dbReference type="GO" id="GO:0004674">
    <property type="term" value="F:protein serine/threonine kinase activity"/>
    <property type="evidence" value="ECO:0007669"/>
    <property type="project" value="UniProtKB-KW"/>
</dbReference>
<evidence type="ECO:0000256" key="22">
    <source>
        <dbReference type="ARBA" id="ARBA00048679"/>
    </source>
</evidence>
<dbReference type="PROSITE" id="PS00108">
    <property type="entry name" value="PROTEIN_KINASE_ST"/>
    <property type="match status" value="1"/>
</dbReference>
<dbReference type="InterPro" id="IPR051716">
    <property type="entry name" value="Plant_RL_S/T_kinase"/>
</dbReference>
<dbReference type="InterPro" id="IPR011009">
    <property type="entry name" value="Kinase-like_dom_sf"/>
</dbReference>
<dbReference type="FunFam" id="1.10.510.10:FF:000358">
    <property type="entry name" value="Putative leucine-rich repeat receptor-like serine/threonine-protein kinase"/>
    <property type="match status" value="1"/>
</dbReference>
<evidence type="ECO:0000256" key="12">
    <source>
        <dbReference type="ARBA" id="ARBA00022729"/>
    </source>
</evidence>
<comment type="subcellular location">
    <subcellularLocation>
        <location evidence="1">Cell membrane</location>
        <topology evidence="1">Single-pass membrane protein</topology>
    </subcellularLocation>
    <subcellularLocation>
        <location evidence="2">Membrane</location>
        <topology evidence="2">Single-pass type I membrane protein</topology>
    </subcellularLocation>
</comment>
<keyword evidence="9" id="KW-0433">Leucine-rich repeat</keyword>
<keyword evidence="10" id="KW-0808">Transferase</keyword>
<keyword evidence="8" id="KW-0597">Phosphoprotein</keyword>
<dbReference type="PANTHER" id="PTHR48053">
    <property type="entry name" value="LEUCINE RICH REPEAT FAMILY PROTEIN, EXPRESSED"/>
    <property type="match status" value="1"/>
</dbReference>
<keyword evidence="11" id="KW-0812">Transmembrane</keyword>
<dbReference type="Pfam" id="PF07714">
    <property type="entry name" value="PK_Tyr_Ser-Thr"/>
    <property type="match status" value="1"/>
</dbReference>
<dbReference type="SUPFAM" id="SSF52058">
    <property type="entry name" value="L domain-like"/>
    <property type="match status" value="1"/>
</dbReference>
<protein>
    <recommendedName>
        <fullName evidence="5">non-specific serine/threonine protein kinase</fullName>
        <ecNumber evidence="5">2.7.11.1</ecNumber>
    </recommendedName>
</protein>
<dbReference type="GO" id="GO:0005886">
    <property type="term" value="C:plasma membrane"/>
    <property type="evidence" value="ECO:0007669"/>
    <property type="project" value="UniProtKB-SubCell"/>
</dbReference>
<evidence type="ECO:0000256" key="6">
    <source>
        <dbReference type="ARBA" id="ARBA00022475"/>
    </source>
</evidence>
<dbReference type="Pfam" id="PF00560">
    <property type="entry name" value="LRR_1"/>
    <property type="match status" value="5"/>
</dbReference>
<keyword evidence="19" id="KW-0675">Receptor</keyword>
<keyword evidence="16" id="KW-0067">ATP-binding</keyword>
<evidence type="ECO:0000256" key="8">
    <source>
        <dbReference type="ARBA" id="ARBA00022553"/>
    </source>
</evidence>
<keyword evidence="12" id="KW-0732">Signal</keyword>
<dbReference type="SMART" id="SM00220">
    <property type="entry name" value="S_TKc"/>
    <property type="match status" value="1"/>
</dbReference>
<dbReference type="EC" id="2.7.11.1" evidence="5"/>
<dbReference type="InterPro" id="IPR001245">
    <property type="entry name" value="Ser-Thr/Tyr_kinase_cat_dom"/>
</dbReference>
<comment type="catalytic activity">
    <reaction evidence="22">
        <text>L-seryl-[protein] + ATP = O-phospho-L-seryl-[protein] + ADP + H(+)</text>
        <dbReference type="Rhea" id="RHEA:17989"/>
        <dbReference type="Rhea" id="RHEA-COMP:9863"/>
        <dbReference type="Rhea" id="RHEA-COMP:11604"/>
        <dbReference type="ChEBI" id="CHEBI:15378"/>
        <dbReference type="ChEBI" id="CHEBI:29999"/>
        <dbReference type="ChEBI" id="CHEBI:30616"/>
        <dbReference type="ChEBI" id="CHEBI:83421"/>
        <dbReference type="ChEBI" id="CHEBI:456216"/>
        <dbReference type="EC" id="2.7.11.1"/>
    </reaction>
</comment>
<comment type="caution">
    <text evidence="24">The sequence shown here is derived from an EMBL/GenBank/DDBJ whole genome shotgun (WGS) entry which is preliminary data.</text>
</comment>
<evidence type="ECO:0000256" key="16">
    <source>
        <dbReference type="ARBA" id="ARBA00022840"/>
    </source>
</evidence>
<dbReference type="Pfam" id="PF08263">
    <property type="entry name" value="LRRNT_2"/>
    <property type="match status" value="1"/>
</dbReference>
<proteinExistence type="inferred from homology"/>
<organism evidence="24 25">
    <name type="scientific">Parasponia andersonii</name>
    <name type="common">Sponia andersonii</name>
    <dbReference type="NCBI Taxonomy" id="3476"/>
    <lineage>
        <taxon>Eukaryota</taxon>
        <taxon>Viridiplantae</taxon>
        <taxon>Streptophyta</taxon>
        <taxon>Embryophyta</taxon>
        <taxon>Tracheophyta</taxon>
        <taxon>Spermatophyta</taxon>
        <taxon>Magnoliopsida</taxon>
        <taxon>eudicotyledons</taxon>
        <taxon>Gunneridae</taxon>
        <taxon>Pentapetalae</taxon>
        <taxon>rosids</taxon>
        <taxon>fabids</taxon>
        <taxon>Rosales</taxon>
        <taxon>Cannabaceae</taxon>
        <taxon>Parasponia</taxon>
    </lineage>
</organism>
<feature type="domain" description="Protein kinase" evidence="23">
    <location>
        <begin position="484"/>
        <end position="783"/>
    </location>
</feature>
<dbReference type="InterPro" id="IPR000719">
    <property type="entry name" value="Prot_kinase_dom"/>
</dbReference>
<evidence type="ECO:0000256" key="13">
    <source>
        <dbReference type="ARBA" id="ARBA00022737"/>
    </source>
</evidence>
<evidence type="ECO:0000256" key="7">
    <source>
        <dbReference type="ARBA" id="ARBA00022527"/>
    </source>
</evidence>
<evidence type="ECO:0000256" key="18">
    <source>
        <dbReference type="ARBA" id="ARBA00023136"/>
    </source>
</evidence>
<dbReference type="InterPro" id="IPR003591">
    <property type="entry name" value="Leu-rich_rpt_typical-subtyp"/>
</dbReference>
<keyword evidence="15 24" id="KW-0418">Kinase</keyword>
<dbReference type="Gene3D" id="3.80.10.10">
    <property type="entry name" value="Ribonuclease Inhibitor"/>
    <property type="match status" value="4"/>
</dbReference>
<keyword evidence="13" id="KW-0677">Repeat</keyword>
<evidence type="ECO:0000256" key="5">
    <source>
        <dbReference type="ARBA" id="ARBA00012513"/>
    </source>
</evidence>
<evidence type="ECO:0000256" key="4">
    <source>
        <dbReference type="ARBA" id="ARBA00009592"/>
    </source>
</evidence>
<evidence type="ECO:0000256" key="15">
    <source>
        <dbReference type="ARBA" id="ARBA00022777"/>
    </source>
</evidence>
<dbReference type="SUPFAM" id="SSF56112">
    <property type="entry name" value="Protein kinase-like (PK-like)"/>
    <property type="match status" value="1"/>
</dbReference>
<dbReference type="Gene3D" id="3.30.200.20">
    <property type="entry name" value="Phosphorylase Kinase, domain 1"/>
    <property type="match status" value="1"/>
</dbReference>
<keyword evidence="25" id="KW-1185">Reference proteome</keyword>
<dbReference type="OrthoDB" id="676979at2759"/>
<keyword evidence="17" id="KW-1133">Transmembrane helix</keyword>
<dbReference type="PANTHER" id="PTHR48053:SF37">
    <property type="entry name" value="LEUCINE-RICH REPEAT PROTEIN KINASE FAMILY PROTEIN"/>
    <property type="match status" value="1"/>
</dbReference>
<evidence type="ECO:0000256" key="11">
    <source>
        <dbReference type="ARBA" id="ARBA00022692"/>
    </source>
</evidence>
<gene>
    <name evidence="24" type="ORF">PanWU01x14_141060</name>
</gene>
<evidence type="ECO:0000259" key="23">
    <source>
        <dbReference type="PROSITE" id="PS50011"/>
    </source>
</evidence>
<keyword evidence="7" id="KW-0723">Serine/threonine-protein kinase</keyword>
<comment type="similarity">
    <text evidence="3">Belongs to the protein kinase superfamily. Ser/Thr protein kinase family.</text>
</comment>
<dbReference type="FunFam" id="3.80.10.10:FF:000275">
    <property type="entry name" value="Leucine-rich repeat receptor-like protein kinase"/>
    <property type="match status" value="1"/>
</dbReference>
<evidence type="ECO:0000256" key="2">
    <source>
        <dbReference type="ARBA" id="ARBA00004479"/>
    </source>
</evidence>
<name>A0A2P5CM60_PARAD</name>
<dbReference type="Proteomes" id="UP000237105">
    <property type="component" value="Unassembled WGS sequence"/>
</dbReference>
<evidence type="ECO:0000313" key="25">
    <source>
        <dbReference type="Proteomes" id="UP000237105"/>
    </source>
</evidence>
<evidence type="ECO:0000313" key="24">
    <source>
        <dbReference type="EMBL" id="PON62113.1"/>
    </source>
</evidence>
<evidence type="ECO:0000256" key="20">
    <source>
        <dbReference type="ARBA" id="ARBA00023180"/>
    </source>
</evidence>
<keyword evidence="18" id="KW-0472">Membrane</keyword>
<sequence>MVTASARRIVGNETDKIALLTIKAQIMEDPSRFTSSWNESINFCQWRGVPCSHRHQRVIQLSLGSQSLKGYIPPCIGNHSFLRSIDASNNTFQGEVPHEIGCLFSCSNLRVLQLSQNNFTGRIPVELGLISELEELDLRRNNLEGSIPPHLGNLSSLQKLAIKTNRLEGPVLASLGQLKILTILGIGDNMLSCRIPESISNLSFLNFFVASDNTLQGSLPRNIGLTLSYIERIRENQFSGPIPISFSNASNLEEFDISDNKFSGGIPAIFGNMKNIIWLAMDHIDLGSGETSDMIFFPSLTNCCNLRVSLGNPSLLWQSYAIEQDLLYENNLEGGIPSSFGNCKNLLLLKLDHNNLNEVGHLKSLVELDVSQNHLSGEIPSSLGDCTSLRWLYMDHDNFRDIEQLDLSHNNLSGHIPKDFAKLVFLSKLDLSFNYLKGEVPTTGAFSNISVISIVGNDKDFGGIPHYIWQHALGKSLQKDPFLNVSYGSFGLGSLGSVYKGVLEPHQTSIAVKVFNLSQRGTSKSFMAECQTLRNIRHRNLVKIITACLSLDYQGKEFRALVYEYKPNGGLENWLHPLPHAIIEDKKCLTLSQRLNMVIDIVSALDYLHNHSDSRIIHCDLKRGNILLDQDMTAHVVDLIHQNHTSSVGIKETIGHAAPEYGMGSKASTDGDVYSFGILLVEIFTGKRPTDSEFRDGENLNQFVKMSLPERVAEIVDHGLAQEKKEEEASSSNRSVEARREKIHKCLISILRIGVMCSNESPEERMKIGEVLKELLAIKNMLLEDRRYKNAETQWRSLILS</sequence>
<dbReference type="GO" id="GO:0005524">
    <property type="term" value="F:ATP binding"/>
    <property type="evidence" value="ECO:0007669"/>
    <property type="project" value="UniProtKB-KW"/>
</dbReference>
<comment type="catalytic activity">
    <reaction evidence="21">
        <text>L-threonyl-[protein] + ATP = O-phospho-L-threonyl-[protein] + ADP + H(+)</text>
        <dbReference type="Rhea" id="RHEA:46608"/>
        <dbReference type="Rhea" id="RHEA-COMP:11060"/>
        <dbReference type="Rhea" id="RHEA-COMP:11605"/>
        <dbReference type="ChEBI" id="CHEBI:15378"/>
        <dbReference type="ChEBI" id="CHEBI:30013"/>
        <dbReference type="ChEBI" id="CHEBI:30616"/>
        <dbReference type="ChEBI" id="CHEBI:61977"/>
        <dbReference type="ChEBI" id="CHEBI:456216"/>
        <dbReference type="EC" id="2.7.11.1"/>
    </reaction>
</comment>
<dbReference type="InterPro" id="IPR013210">
    <property type="entry name" value="LRR_N_plant-typ"/>
</dbReference>
<dbReference type="PROSITE" id="PS51450">
    <property type="entry name" value="LRR"/>
    <property type="match status" value="1"/>
</dbReference>
<dbReference type="AlphaFoldDB" id="A0A2P5CM60"/>
<dbReference type="PROSITE" id="PS50011">
    <property type="entry name" value="PROTEIN_KINASE_DOM"/>
    <property type="match status" value="1"/>
</dbReference>
<keyword evidence="20" id="KW-0325">Glycoprotein</keyword>
<comment type="similarity">
    <text evidence="4">Belongs to the RLP family.</text>
</comment>
<evidence type="ECO:0000256" key="17">
    <source>
        <dbReference type="ARBA" id="ARBA00022989"/>
    </source>
</evidence>
<dbReference type="InterPro" id="IPR001611">
    <property type="entry name" value="Leu-rich_rpt"/>
</dbReference>
<evidence type="ECO:0000256" key="19">
    <source>
        <dbReference type="ARBA" id="ARBA00023170"/>
    </source>
</evidence>
<dbReference type="InterPro" id="IPR008271">
    <property type="entry name" value="Ser/Thr_kinase_AS"/>
</dbReference>
<evidence type="ECO:0000256" key="14">
    <source>
        <dbReference type="ARBA" id="ARBA00022741"/>
    </source>
</evidence>
<dbReference type="SMART" id="SM00369">
    <property type="entry name" value="LRR_TYP"/>
    <property type="match status" value="4"/>
</dbReference>
<dbReference type="EMBL" id="JXTB01000116">
    <property type="protein sequence ID" value="PON62113.1"/>
    <property type="molecule type" value="Genomic_DNA"/>
</dbReference>
<keyword evidence="6" id="KW-1003">Cell membrane</keyword>